<feature type="compositionally biased region" description="Polar residues" evidence="1">
    <location>
        <begin position="1"/>
        <end position="11"/>
    </location>
</feature>
<dbReference type="RefSeq" id="WP_167983609.1">
    <property type="nucleotide sequence ID" value="NZ_JAATEJ010000010.1"/>
</dbReference>
<evidence type="ECO:0000256" key="1">
    <source>
        <dbReference type="SAM" id="MobiDB-lite"/>
    </source>
</evidence>
<gene>
    <name evidence="2" type="ORF">HCN08_15350</name>
</gene>
<proteinExistence type="predicted"/>
<accession>A0ABX0ZSM1</accession>
<comment type="caution">
    <text evidence="2">The sequence shown here is derived from an EMBL/GenBank/DDBJ whole genome shotgun (WGS) entry which is preliminary data.</text>
</comment>
<name>A0ABX0ZSM1_9ACTN</name>
<feature type="region of interest" description="Disordered" evidence="1">
    <location>
        <begin position="1"/>
        <end position="47"/>
    </location>
</feature>
<protein>
    <submittedName>
        <fullName evidence="2">Uncharacterized protein</fullName>
    </submittedName>
</protein>
<keyword evidence="3" id="KW-1185">Reference proteome</keyword>
<dbReference type="EMBL" id="JAATEJ010000010">
    <property type="protein sequence ID" value="NJP44759.1"/>
    <property type="molecule type" value="Genomic_DNA"/>
</dbReference>
<evidence type="ECO:0000313" key="3">
    <source>
        <dbReference type="Proteomes" id="UP000734511"/>
    </source>
</evidence>
<sequence>MSDASASTTADRNAEPPAGRHRGPASPEPPESDPAPSAGRHRRPKAG</sequence>
<organism evidence="2 3">
    <name type="scientific">Actinacidiphila epipremni</name>
    <dbReference type="NCBI Taxonomy" id="2053013"/>
    <lineage>
        <taxon>Bacteria</taxon>
        <taxon>Bacillati</taxon>
        <taxon>Actinomycetota</taxon>
        <taxon>Actinomycetes</taxon>
        <taxon>Kitasatosporales</taxon>
        <taxon>Streptomycetaceae</taxon>
        <taxon>Actinacidiphila</taxon>
    </lineage>
</organism>
<evidence type="ECO:0000313" key="2">
    <source>
        <dbReference type="EMBL" id="NJP44759.1"/>
    </source>
</evidence>
<reference evidence="2 3" key="1">
    <citation type="submission" date="2020-03" db="EMBL/GenBank/DDBJ databases">
        <title>WGS of actinomycetes isolated from Thailand.</title>
        <authorList>
            <person name="Thawai C."/>
        </authorList>
    </citation>
    <scope>NUCLEOTIDE SEQUENCE [LARGE SCALE GENOMIC DNA]</scope>
    <source>
        <strain evidence="2 3">PRB2-1</strain>
    </source>
</reference>
<dbReference type="Proteomes" id="UP000734511">
    <property type="component" value="Unassembled WGS sequence"/>
</dbReference>